<gene>
    <name evidence="1" type="ORF">PDJAM_G00129440</name>
</gene>
<reference evidence="1" key="1">
    <citation type="submission" date="2020-02" db="EMBL/GenBank/DDBJ databases">
        <title>Genome sequencing of the panga catfish, Pangasius djambal.</title>
        <authorList>
            <person name="Wen M."/>
            <person name="Zahm M."/>
            <person name="Roques C."/>
            <person name="Cabau C."/>
            <person name="Klopp C."/>
            <person name="Donnadieu C."/>
            <person name="Jouanno E."/>
            <person name="Avarre J.-C."/>
            <person name="Campet M."/>
            <person name="Ha T."/>
            <person name="Dugue R."/>
            <person name="Lampietro C."/>
            <person name="Louis A."/>
            <person name="Herpin A."/>
            <person name="Echchiki A."/>
            <person name="Berthelot C."/>
            <person name="Parey E."/>
            <person name="Roest-Crollius H."/>
            <person name="Braasch I."/>
            <person name="Postlethwait J.H."/>
            <person name="Bobe J."/>
            <person name="Montfort J."/>
            <person name="Bouchez O."/>
            <person name="Begum T."/>
            <person name="Schartl M."/>
            <person name="Gustiano R."/>
            <person name="Guiguen Y."/>
        </authorList>
    </citation>
    <scope>NUCLEOTIDE SEQUENCE</scope>
    <source>
        <strain evidence="1">Pdj_M5554</strain>
    </source>
</reference>
<dbReference type="EMBL" id="CM040996">
    <property type="protein sequence ID" value="MCJ8745355.1"/>
    <property type="molecule type" value="Genomic_DNA"/>
</dbReference>
<evidence type="ECO:0000313" key="2">
    <source>
        <dbReference type="Proteomes" id="UP000830395"/>
    </source>
</evidence>
<sequence length="113" mass="12821">MREFVSFVSRCNVIASGRICYTQWFDRDNPSGFGDYETLEQLRAEYPGLICSRPLTIDAQTVSGTPASSTGQVFQYYNTVYGFACVNSQQKWGSCLDYKVRFKCPCLELLIDP</sequence>
<accession>A0ACC5ZCF9</accession>
<proteinExistence type="predicted"/>
<name>A0ACC5ZCF9_9TELE</name>
<protein>
    <submittedName>
        <fullName evidence="1">Uncharacterized protein</fullName>
    </submittedName>
</protein>
<organism evidence="1 2">
    <name type="scientific">Pangasius djambal</name>
    <dbReference type="NCBI Taxonomy" id="1691987"/>
    <lineage>
        <taxon>Eukaryota</taxon>
        <taxon>Metazoa</taxon>
        <taxon>Chordata</taxon>
        <taxon>Craniata</taxon>
        <taxon>Vertebrata</taxon>
        <taxon>Euteleostomi</taxon>
        <taxon>Actinopterygii</taxon>
        <taxon>Neopterygii</taxon>
        <taxon>Teleostei</taxon>
        <taxon>Ostariophysi</taxon>
        <taxon>Siluriformes</taxon>
        <taxon>Pangasiidae</taxon>
        <taxon>Pangasius</taxon>
    </lineage>
</organism>
<comment type="caution">
    <text evidence="1">The sequence shown here is derived from an EMBL/GenBank/DDBJ whole genome shotgun (WGS) entry which is preliminary data.</text>
</comment>
<evidence type="ECO:0000313" key="1">
    <source>
        <dbReference type="EMBL" id="MCJ8745355.1"/>
    </source>
</evidence>
<dbReference type="Proteomes" id="UP000830395">
    <property type="component" value="Chromosome 22"/>
</dbReference>
<keyword evidence="2" id="KW-1185">Reference proteome</keyword>